<keyword evidence="5 11" id="KW-0245">EGF-like domain</keyword>
<keyword evidence="10" id="KW-0325">Glycoprotein</keyword>
<dbReference type="FunFam" id="2.10.25.10:FF:000010">
    <property type="entry name" value="Pro-epidermal growth factor"/>
    <property type="match status" value="1"/>
</dbReference>
<evidence type="ECO:0000313" key="16">
    <source>
        <dbReference type="Proteomes" id="UP001627154"/>
    </source>
</evidence>
<feature type="chain" id="PRO_5044849194" description="EGF-like domain-containing protein" evidence="13">
    <location>
        <begin position="26"/>
        <end position="737"/>
    </location>
</feature>
<keyword evidence="6 13" id="KW-0732">Signal</keyword>
<evidence type="ECO:0000256" key="8">
    <source>
        <dbReference type="ARBA" id="ARBA00022837"/>
    </source>
</evidence>
<comment type="similarity">
    <text evidence="2">Belongs to the fibulin family.</text>
</comment>
<reference evidence="15 16" key="1">
    <citation type="journal article" date="2024" name="bioRxiv">
        <title>A reference genome for Trichogramma kaykai: A tiny desert-dwelling parasitoid wasp with competing sex-ratio distorters.</title>
        <authorList>
            <person name="Culotta J."/>
            <person name="Lindsey A.R."/>
        </authorList>
    </citation>
    <scope>NUCLEOTIDE SEQUENCE [LARGE SCALE GENOMIC DNA]</scope>
    <source>
        <strain evidence="15 16">KSX58</strain>
    </source>
</reference>
<feature type="compositionally biased region" description="Polar residues" evidence="12">
    <location>
        <begin position="309"/>
        <end position="326"/>
    </location>
</feature>
<dbReference type="SMART" id="SM00181">
    <property type="entry name" value="EGF"/>
    <property type="match status" value="8"/>
</dbReference>
<dbReference type="SUPFAM" id="SSF57196">
    <property type="entry name" value="EGF/Laminin"/>
    <property type="match status" value="1"/>
</dbReference>
<evidence type="ECO:0000256" key="12">
    <source>
        <dbReference type="SAM" id="MobiDB-lite"/>
    </source>
</evidence>
<dbReference type="PANTHER" id="PTHR24050:SF28">
    <property type="entry name" value="UROMODULIN-LIKE"/>
    <property type="match status" value="1"/>
</dbReference>
<organism evidence="15 16">
    <name type="scientific">Trichogramma kaykai</name>
    <dbReference type="NCBI Taxonomy" id="54128"/>
    <lineage>
        <taxon>Eukaryota</taxon>
        <taxon>Metazoa</taxon>
        <taxon>Ecdysozoa</taxon>
        <taxon>Arthropoda</taxon>
        <taxon>Hexapoda</taxon>
        <taxon>Insecta</taxon>
        <taxon>Pterygota</taxon>
        <taxon>Neoptera</taxon>
        <taxon>Endopterygota</taxon>
        <taxon>Hymenoptera</taxon>
        <taxon>Apocrita</taxon>
        <taxon>Proctotrupomorpha</taxon>
        <taxon>Chalcidoidea</taxon>
        <taxon>Trichogrammatidae</taxon>
        <taxon>Trichogramma</taxon>
    </lineage>
</organism>
<dbReference type="Pfam" id="PF12662">
    <property type="entry name" value="cEGF"/>
    <property type="match status" value="2"/>
</dbReference>
<keyword evidence="16" id="KW-1185">Reference proteome</keyword>
<evidence type="ECO:0000313" key="15">
    <source>
        <dbReference type="EMBL" id="KAL3399673.1"/>
    </source>
</evidence>
<dbReference type="PROSITE" id="PS50026">
    <property type="entry name" value="EGF_3"/>
    <property type="match status" value="4"/>
</dbReference>
<feature type="domain" description="EGF-like" evidence="14">
    <location>
        <begin position="393"/>
        <end position="433"/>
    </location>
</feature>
<comment type="caution">
    <text evidence="11">Lacks conserved residue(s) required for the propagation of feature annotation.</text>
</comment>
<dbReference type="SMART" id="SM00179">
    <property type="entry name" value="EGF_CA"/>
    <property type="match status" value="10"/>
</dbReference>
<evidence type="ECO:0000256" key="3">
    <source>
        <dbReference type="ARBA" id="ARBA00022525"/>
    </source>
</evidence>
<name>A0ABD2X472_9HYME</name>
<dbReference type="InterPro" id="IPR052235">
    <property type="entry name" value="Nephronectin_domain"/>
</dbReference>
<dbReference type="PROSITE" id="PS01186">
    <property type="entry name" value="EGF_2"/>
    <property type="match status" value="4"/>
</dbReference>
<dbReference type="CDD" id="cd00054">
    <property type="entry name" value="EGF_CA"/>
    <property type="match status" value="4"/>
</dbReference>
<dbReference type="InterPro" id="IPR009030">
    <property type="entry name" value="Growth_fac_rcpt_cys_sf"/>
</dbReference>
<evidence type="ECO:0000256" key="5">
    <source>
        <dbReference type="ARBA" id="ARBA00022536"/>
    </source>
</evidence>
<dbReference type="FunFam" id="2.10.25.10:FF:000014">
    <property type="entry name" value="Latent-transforming growth factor beta-binding protein 3"/>
    <property type="match status" value="2"/>
</dbReference>
<feature type="compositionally biased region" description="Polar residues" evidence="12">
    <location>
        <begin position="270"/>
        <end position="292"/>
    </location>
</feature>
<feature type="signal peptide" evidence="13">
    <location>
        <begin position="1"/>
        <end position="25"/>
    </location>
</feature>
<gene>
    <name evidence="15" type="ORF">TKK_006931</name>
</gene>
<protein>
    <recommendedName>
        <fullName evidence="14">EGF-like domain-containing protein</fullName>
    </recommendedName>
</protein>
<comment type="caution">
    <text evidence="15">The sequence shown here is derived from an EMBL/GenBank/DDBJ whole genome shotgun (WGS) entry which is preliminary data.</text>
</comment>
<dbReference type="SUPFAM" id="SSF57184">
    <property type="entry name" value="Growth factor receptor domain"/>
    <property type="match status" value="3"/>
</dbReference>
<evidence type="ECO:0000256" key="10">
    <source>
        <dbReference type="ARBA" id="ARBA00023180"/>
    </source>
</evidence>
<dbReference type="PROSITE" id="PS01187">
    <property type="entry name" value="EGF_CA"/>
    <property type="match status" value="4"/>
</dbReference>
<evidence type="ECO:0000256" key="9">
    <source>
        <dbReference type="ARBA" id="ARBA00023157"/>
    </source>
</evidence>
<evidence type="ECO:0000256" key="6">
    <source>
        <dbReference type="ARBA" id="ARBA00022729"/>
    </source>
</evidence>
<dbReference type="InterPro" id="IPR000742">
    <property type="entry name" value="EGF"/>
</dbReference>
<dbReference type="InterPro" id="IPR055088">
    <property type="entry name" value="Fibulin_C"/>
</dbReference>
<keyword evidence="9" id="KW-1015">Disulfide bond</keyword>
<dbReference type="Pfam" id="PF22914">
    <property type="entry name" value="Fibulin_C"/>
    <property type="match status" value="1"/>
</dbReference>
<dbReference type="Gene3D" id="2.10.25.10">
    <property type="entry name" value="Laminin"/>
    <property type="match status" value="10"/>
</dbReference>
<sequence>MRLSVRELFSFFIVIALNCNHKIYSDIDECAEGTHNCGKERCYNLPGSFQCAKAVVRPVRKRITPTTRMSELTTDSQIQSTTESHYCDYGYKYNATIGSCVDVDECVERKEVCSPTTEECENSQGGYSCRCRTGFRRDNETKACLDINECLLQNACNTSQRCDNTIGSYTCIRFLPCGTGYTLNAATELCEDDDECVMGTHDCSPGYRCRNTLGSFRCDKDRSVKPTGRRPVVVRPPPFLTTPRPTMTPRITTKAVTTSTTSSPMRTSTKASVTPKINSNSTLAPKMETTTPRPKEVPDKKATKPVSKTKPSSAPFTPFSSNTSTPRPRPKCPPGFETGPIGQCMDVDECQQNPRVCGSRKCINTIGSFNCDGPVIICPPGYAPDFLSGRCKDVDECLQGTHKCGEQQTCENRPGGYVCYCPRGYEVRNRDCVDVNECERGRPCGSSKCLNAPGSYRCLCEAGFENDATGACQDIDECSRDPASCQHECYNTWGGYRCGCKYGYRLKPDNRTCVDVDECAENKGLCHGICDNTPGSYRCTCPKGYLLEADGHTCTDIDECKQENVCKNPGELCQNLRGGHRCNKIDCPAGYIIDKNRKNRCIRETPYCSVHDKACFQRPAHYTYNYIAIVSMFPIPVSTNQVELFTMRGAYNLPGATMQFSIAFIQARAPPHVQPATESYFALRRPFPTQAVLVMTKSLQGPQDIELEFAMEIYAPNGSFAGSAIARIFIVVSQYEF</sequence>
<evidence type="ECO:0000256" key="4">
    <source>
        <dbReference type="ARBA" id="ARBA00022530"/>
    </source>
</evidence>
<dbReference type="PRINTS" id="PR00907">
    <property type="entry name" value="THRMBOMODULN"/>
</dbReference>
<dbReference type="Proteomes" id="UP001627154">
    <property type="component" value="Unassembled WGS sequence"/>
</dbReference>
<evidence type="ECO:0000256" key="11">
    <source>
        <dbReference type="PROSITE-ProRule" id="PRU00076"/>
    </source>
</evidence>
<evidence type="ECO:0000256" key="7">
    <source>
        <dbReference type="ARBA" id="ARBA00022737"/>
    </source>
</evidence>
<feature type="compositionally biased region" description="Basic and acidic residues" evidence="12">
    <location>
        <begin position="293"/>
        <end position="302"/>
    </location>
</feature>
<feature type="compositionally biased region" description="Low complexity" evidence="12">
    <location>
        <begin position="241"/>
        <end position="269"/>
    </location>
</feature>
<accession>A0ABD2X472</accession>
<dbReference type="InterPro" id="IPR001881">
    <property type="entry name" value="EGF-like_Ca-bd_dom"/>
</dbReference>
<evidence type="ECO:0000259" key="14">
    <source>
        <dbReference type="PROSITE" id="PS50026"/>
    </source>
</evidence>
<dbReference type="InterPro" id="IPR018097">
    <property type="entry name" value="EGF_Ca-bd_CS"/>
</dbReference>
<comment type="subcellular location">
    <subcellularLocation>
        <location evidence="1">Secreted</location>
        <location evidence="1">Extracellular space</location>
        <location evidence="1">Extracellular matrix</location>
    </subcellularLocation>
</comment>
<dbReference type="PANTHER" id="PTHR24050">
    <property type="entry name" value="PA14 DOMAIN-CONTAINING PROTEIN"/>
    <property type="match status" value="1"/>
</dbReference>
<evidence type="ECO:0000256" key="13">
    <source>
        <dbReference type="SAM" id="SignalP"/>
    </source>
</evidence>
<keyword evidence="4" id="KW-0272">Extracellular matrix</keyword>
<keyword evidence="8" id="KW-0106">Calcium</keyword>
<dbReference type="InterPro" id="IPR026823">
    <property type="entry name" value="cEGF"/>
</dbReference>
<dbReference type="AlphaFoldDB" id="A0ABD2X472"/>
<dbReference type="PROSITE" id="PS00010">
    <property type="entry name" value="ASX_HYDROXYL"/>
    <property type="match status" value="4"/>
</dbReference>
<dbReference type="Pfam" id="PF07645">
    <property type="entry name" value="EGF_CA"/>
    <property type="match status" value="7"/>
</dbReference>
<dbReference type="FunFam" id="2.10.25.10:FF:000119">
    <property type="entry name" value="vitamin K-dependent protein S"/>
    <property type="match status" value="1"/>
</dbReference>
<dbReference type="InterPro" id="IPR000152">
    <property type="entry name" value="EGF-type_Asp/Asn_hydroxyl_site"/>
</dbReference>
<keyword evidence="7" id="KW-0677">Repeat</keyword>
<feature type="domain" description="EGF-like" evidence="14">
    <location>
        <begin position="434"/>
        <end position="473"/>
    </location>
</feature>
<feature type="region of interest" description="Disordered" evidence="12">
    <location>
        <begin position="222"/>
        <end position="331"/>
    </location>
</feature>
<evidence type="ECO:0000256" key="2">
    <source>
        <dbReference type="ARBA" id="ARBA00006127"/>
    </source>
</evidence>
<evidence type="ECO:0000256" key="1">
    <source>
        <dbReference type="ARBA" id="ARBA00004498"/>
    </source>
</evidence>
<feature type="domain" description="EGF-like" evidence="14">
    <location>
        <begin position="515"/>
        <end position="555"/>
    </location>
</feature>
<keyword evidence="3" id="KW-0964">Secreted</keyword>
<dbReference type="FunFam" id="2.10.25.10:FF:000017">
    <property type="entry name" value="latent-transforming growth factor beta-binding protein 4 isoform X1"/>
    <property type="match status" value="1"/>
</dbReference>
<proteinExistence type="inferred from homology"/>
<feature type="domain" description="EGF-like" evidence="14">
    <location>
        <begin position="474"/>
        <end position="514"/>
    </location>
</feature>
<dbReference type="EMBL" id="JBJJXI010000055">
    <property type="protein sequence ID" value="KAL3399673.1"/>
    <property type="molecule type" value="Genomic_DNA"/>
</dbReference>
<dbReference type="InterPro" id="IPR049883">
    <property type="entry name" value="NOTCH1_EGF-like"/>
</dbReference>